<evidence type="ECO:0000313" key="3">
    <source>
        <dbReference type="Proteomes" id="UP000179636"/>
    </source>
</evidence>
<name>A0A1Q9W728_9MYCO</name>
<dbReference type="AlphaFoldDB" id="A0A1Q9W728"/>
<keyword evidence="3" id="KW-1185">Reference proteome</keyword>
<dbReference type="Proteomes" id="UP000179636">
    <property type="component" value="Unassembled WGS sequence"/>
</dbReference>
<accession>A0A1S1JX83</accession>
<comment type="caution">
    <text evidence="2">The sequence shown here is derived from an EMBL/GenBank/DDBJ whole genome shotgun (WGS) entry which is preliminary data.</text>
</comment>
<dbReference type="InterPro" id="IPR041313">
    <property type="entry name" value="DUF5642"/>
</dbReference>
<dbReference type="EMBL" id="MLHV01000023">
    <property type="protein sequence ID" value="OHT93421.1"/>
    <property type="molecule type" value="Genomic_DNA"/>
</dbReference>
<protein>
    <recommendedName>
        <fullName evidence="1">DUF5642 domain-containing protein</fullName>
    </recommendedName>
</protein>
<evidence type="ECO:0000313" key="2">
    <source>
        <dbReference type="EMBL" id="OHT93421.1"/>
    </source>
</evidence>
<proteinExistence type="predicted"/>
<dbReference type="Pfam" id="PF18702">
    <property type="entry name" value="DUF5642"/>
    <property type="match status" value="1"/>
</dbReference>
<gene>
    <name evidence="2" type="ORF">BKG61_21900</name>
</gene>
<evidence type="ECO:0000259" key="1">
    <source>
        <dbReference type="Pfam" id="PF18702"/>
    </source>
</evidence>
<accession>A0A1Q9W728</accession>
<organism evidence="2 3">
    <name type="scientific">Mycobacterium syngnathidarum</name>
    <dbReference type="NCBI Taxonomy" id="1908205"/>
    <lineage>
        <taxon>Bacteria</taxon>
        <taxon>Bacillati</taxon>
        <taxon>Actinomycetota</taxon>
        <taxon>Actinomycetes</taxon>
        <taxon>Mycobacteriales</taxon>
        <taxon>Mycobacteriaceae</taxon>
        <taxon>Mycobacterium</taxon>
    </lineage>
</organism>
<feature type="domain" description="DUF5642" evidence="1">
    <location>
        <begin position="38"/>
        <end position="217"/>
    </location>
</feature>
<reference evidence="2 3" key="1">
    <citation type="submission" date="2016-10" db="EMBL/GenBank/DDBJ databases">
        <title>Evaluation of Human, Animal and Environmental Mycobacterium chelonae Isolates by Core Genome Phylogenomic Analysis, Targeted Gene Comparison, and Anti-microbial Susceptibility Patterns: A Tale of Mistaken Identities.</title>
        <authorList>
            <person name="Fogelson S.B."/>
            <person name="Camus A.C."/>
            <person name="Lorenz W."/>
            <person name="Vasireddy R."/>
            <person name="Vasireddy S."/>
            <person name="Smith T."/>
            <person name="Brown-Elliott B.A."/>
            <person name="Wallace R.J.Jr."/>
            <person name="Hasan N.A."/>
            <person name="Reischl U."/>
            <person name="Sanchez S."/>
        </authorList>
    </citation>
    <scope>NUCLEOTIDE SEQUENCE [LARGE SCALE GENOMIC DNA]</scope>
    <source>
        <strain evidence="2 3">24999</strain>
    </source>
</reference>
<sequence length="218" mass="22441">MVAALVLLAGSLAGCSTSETLTSGSPAASPDASPPPVDLARLADLKDDFPPGLTPEPAAPTKVGSKWAYLVGDIVSSGKPFNVDPPACRSLLQPVTADGDADKAGIGAGGPQPPLLGVGVTTPVSVPVPLPPTDCDRMTFEVEGAVPDGTVERLSAPTVDRATTYGLKVIYDAGVEYHYVAILDGRTYVEVVARMAPDFQPDPLLPDLLTKAVTAIRR</sequence>
<dbReference type="STRING" id="1908205.BKG60_21130"/>